<protein>
    <submittedName>
        <fullName evidence="1">10029_t:CDS:1</fullName>
    </submittedName>
</protein>
<organism evidence="1 2">
    <name type="scientific">Diversispora eburnea</name>
    <dbReference type="NCBI Taxonomy" id="1213867"/>
    <lineage>
        <taxon>Eukaryota</taxon>
        <taxon>Fungi</taxon>
        <taxon>Fungi incertae sedis</taxon>
        <taxon>Mucoromycota</taxon>
        <taxon>Glomeromycotina</taxon>
        <taxon>Glomeromycetes</taxon>
        <taxon>Diversisporales</taxon>
        <taxon>Diversisporaceae</taxon>
        <taxon>Diversispora</taxon>
    </lineage>
</organism>
<evidence type="ECO:0000313" key="1">
    <source>
        <dbReference type="EMBL" id="CAG8607703.1"/>
    </source>
</evidence>
<reference evidence="1" key="1">
    <citation type="submission" date="2021-06" db="EMBL/GenBank/DDBJ databases">
        <authorList>
            <person name="Kallberg Y."/>
            <person name="Tangrot J."/>
            <person name="Rosling A."/>
        </authorList>
    </citation>
    <scope>NUCLEOTIDE SEQUENCE</scope>
    <source>
        <strain evidence="1">AZ414A</strain>
    </source>
</reference>
<gene>
    <name evidence="1" type="ORF">DEBURN_LOCUS9826</name>
</gene>
<dbReference type="OrthoDB" id="2406278at2759"/>
<dbReference type="Proteomes" id="UP000789706">
    <property type="component" value="Unassembled WGS sequence"/>
</dbReference>
<comment type="caution">
    <text evidence="1">The sequence shown here is derived from an EMBL/GenBank/DDBJ whole genome shotgun (WGS) entry which is preliminary data.</text>
</comment>
<dbReference type="EMBL" id="CAJVPK010002173">
    <property type="protein sequence ID" value="CAG8607703.1"/>
    <property type="molecule type" value="Genomic_DNA"/>
</dbReference>
<sequence length="90" mass="10255">MPDAQSQIDLLKELNSKLVTDIENDMIAQVWSKREKKKSQTRCIQIVKEILNEEPIIEYHPSFLNGLEIDTLLSKIPNCVRGTRCSTSAP</sequence>
<proteinExistence type="predicted"/>
<evidence type="ECO:0000313" key="2">
    <source>
        <dbReference type="Proteomes" id="UP000789706"/>
    </source>
</evidence>
<name>A0A9N9GH55_9GLOM</name>
<dbReference type="AlphaFoldDB" id="A0A9N9GH55"/>
<accession>A0A9N9GH55</accession>
<keyword evidence="2" id="KW-1185">Reference proteome</keyword>